<feature type="region of interest" description="Disordered" evidence="1">
    <location>
        <begin position="90"/>
        <end position="112"/>
    </location>
</feature>
<evidence type="ECO:0000256" key="2">
    <source>
        <dbReference type="SAM" id="SignalP"/>
    </source>
</evidence>
<dbReference type="Proteomes" id="UP000235916">
    <property type="component" value="Unassembled WGS sequence"/>
</dbReference>
<dbReference type="EMBL" id="POSP01000003">
    <property type="protein sequence ID" value="PND38252.1"/>
    <property type="molecule type" value="Genomic_DNA"/>
</dbReference>
<proteinExistence type="predicted"/>
<sequence>MKPFLFAPLAGLLLAAFSPAQPALAADRAADRAADLLAPLNPQAAVPPVVYRPVLPPARALDEPSAGDWPALNEQVRRVGGWRAYARQGLPPAASVAPPAAASAAASSGGRP</sequence>
<feature type="chain" id="PRO_5014763663" evidence="2">
    <location>
        <begin position="26"/>
        <end position="112"/>
    </location>
</feature>
<dbReference type="AlphaFoldDB" id="A0A2N8KXX6"/>
<evidence type="ECO:0000256" key="1">
    <source>
        <dbReference type="SAM" id="MobiDB-lite"/>
    </source>
</evidence>
<evidence type="ECO:0000313" key="4">
    <source>
        <dbReference type="Proteomes" id="UP000235916"/>
    </source>
</evidence>
<accession>A0A2N8KXX6</accession>
<name>A0A2N8KXX6_9BURK</name>
<keyword evidence="2" id="KW-0732">Signal</keyword>
<comment type="caution">
    <text evidence="3">The sequence shown here is derived from an EMBL/GenBank/DDBJ whole genome shotgun (WGS) entry which is preliminary data.</text>
</comment>
<organism evidence="3 4">
    <name type="scientific">Kinneretia aquatilis</name>
    <dbReference type="NCBI Taxonomy" id="2070761"/>
    <lineage>
        <taxon>Bacteria</taxon>
        <taxon>Pseudomonadati</taxon>
        <taxon>Pseudomonadota</taxon>
        <taxon>Betaproteobacteria</taxon>
        <taxon>Burkholderiales</taxon>
        <taxon>Sphaerotilaceae</taxon>
        <taxon>Roseateles</taxon>
    </lineage>
</organism>
<feature type="signal peptide" evidence="2">
    <location>
        <begin position="1"/>
        <end position="25"/>
    </location>
</feature>
<feature type="compositionally biased region" description="Low complexity" evidence="1">
    <location>
        <begin position="91"/>
        <end position="112"/>
    </location>
</feature>
<dbReference type="RefSeq" id="WP_102768171.1">
    <property type="nucleotide sequence ID" value="NZ_POSP01000003.1"/>
</dbReference>
<protein>
    <submittedName>
        <fullName evidence="3">Uncharacterized protein</fullName>
    </submittedName>
</protein>
<reference evidence="3 4" key="1">
    <citation type="submission" date="2018-01" db="EMBL/GenBank/DDBJ databases">
        <title>Draft genome sequence of Paucibacter aquatile CR182 isolated from freshwater of the Nakdong River.</title>
        <authorList>
            <person name="Choi A."/>
            <person name="Chung E.J."/>
        </authorList>
    </citation>
    <scope>NUCLEOTIDE SEQUENCE [LARGE SCALE GENOMIC DNA]</scope>
    <source>
        <strain evidence="3 4">CR182</strain>
    </source>
</reference>
<evidence type="ECO:0000313" key="3">
    <source>
        <dbReference type="EMBL" id="PND38252.1"/>
    </source>
</evidence>
<keyword evidence="4" id="KW-1185">Reference proteome</keyword>
<gene>
    <name evidence="3" type="ORF">C1O66_12450</name>
</gene>